<dbReference type="InterPro" id="IPR050352">
    <property type="entry name" value="ABCG_transporters"/>
</dbReference>
<gene>
    <name evidence="8" type="ORF">Taro_032476</name>
</gene>
<feature type="domain" description="ABC transporter" evidence="7">
    <location>
        <begin position="164"/>
        <end position="215"/>
    </location>
</feature>
<dbReference type="PANTHER" id="PTHR48041:SF66">
    <property type="entry name" value="ABC TRANSPORTER G FAMILY MEMBER 22-LIKE ISOFORM X1"/>
    <property type="match status" value="1"/>
</dbReference>
<dbReference type="OrthoDB" id="785425at2759"/>
<dbReference type="Gene3D" id="3.40.50.300">
    <property type="entry name" value="P-loop containing nucleotide triphosphate hydrolases"/>
    <property type="match status" value="1"/>
</dbReference>
<evidence type="ECO:0000313" key="8">
    <source>
        <dbReference type="EMBL" id="MQL99748.1"/>
    </source>
</evidence>
<keyword evidence="2" id="KW-0813">Transport</keyword>
<keyword evidence="4" id="KW-1133">Transmembrane helix</keyword>
<protein>
    <recommendedName>
        <fullName evidence="7">ABC transporter domain-containing protein</fullName>
    </recommendedName>
</protein>
<dbReference type="GO" id="GO:0005524">
    <property type="term" value="F:ATP binding"/>
    <property type="evidence" value="ECO:0007669"/>
    <property type="project" value="InterPro"/>
</dbReference>
<evidence type="ECO:0000259" key="7">
    <source>
        <dbReference type="Pfam" id="PF00005"/>
    </source>
</evidence>
<organism evidence="8 9">
    <name type="scientific">Colocasia esculenta</name>
    <name type="common">Wild taro</name>
    <name type="synonym">Arum esculentum</name>
    <dbReference type="NCBI Taxonomy" id="4460"/>
    <lineage>
        <taxon>Eukaryota</taxon>
        <taxon>Viridiplantae</taxon>
        <taxon>Streptophyta</taxon>
        <taxon>Embryophyta</taxon>
        <taxon>Tracheophyta</taxon>
        <taxon>Spermatophyta</taxon>
        <taxon>Magnoliopsida</taxon>
        <taxon>Liliopsida</taxon>
        <taxon>Araceae</taxon>
        <taxon>Aroideae</taxon>
        <taxon>Colocasieae</taxon>
        <taxon>Colocasia</taxon>
    </lineage>
</organism>
<accession>A0A843VSR2</accession>
<evidence type="ECO:0000256" key="6">
    <source>
        <dbReference type="SAM" id="MobiDB-lite"/>
    </source>
</evidence>
<proteinExistence type="predicted"/>
<keyword evidence="3" id="KW-0812">Transmembrane</keyword>
<dbReference type="InterPro" id="IPR003439">
    <property type="entry name" value="ABC_transporter-like_ATP-bd"/>
</dbReference>
<keyword evidence="5" id="KW-0472">Membrane</keyword>
<sequence>MEPHQQSHLVANLVQEGSSHEEITSINNGVLDTPRRARGRRPSYPWPEGEELELPDLDLPSNPRRKLGRFRKVKSLNGHFLQVDIDALAGDDDGAARTAVDAGASPGRTPVEGLKRSVSIAAATFPPDNDVCACDLEGLKRYGRDVGYKIETKKGSPNAERYILQGVTGSVNPGEVLALMGPSGGGKTTLLNLLSGRMKVSDHDHGGSITYNDLPYSKSLKRR</sequence>
<dbReference type="Pfam" id="PF00005">
    <property type="entry name" value="ABC_tran"/>
    <property type="match status" value="1"/>
</dbReference>
<dbReference type="InterPro" id="IPR027417">
    <property type="entry name" value="P-loop_NTPase"/>
</dbReference>
<dbReference type="PANTHER" id="PTHR48041">
    <property type="entry name" value="ABC TRANSPORTER G FAMILY MEMBER 28"/>
    <property type="match status" value="1"/>
</dbReference>
<dbReference type="GO" id="GO:0016020">
    <property type="term" value="C:membrane"/>
    <property type="evidence" value="ECO:0007669"/>
    <property type="project" value="UniProtKB-SubCell"/>
</dbReference>
<evidence type="ECO:0000313" key="9">
    <source>
        <dbReference type="Proteomes" id="UP000652761"/>
    </source>
</evidence>
<dbReference type="GO" id="GO:0042626">
    <property type="term" value="F:ATPase-coupled transmembrane transporter activity"/>
    <property type="evidence" value="ECO:0007669"/>
    <property type="project" value="TreeGrafter"/>
</dbReference>
<evidence type="ECO:0000256" key="4">
    <source>
        <dbReference type="ARBA" id="ARBA00022989"/>
    </source>
</evidence>
<evidence type="ECO:0000256" key="5">
    <source>
        <dbReference type="ARBA" id="ARBA00023136"/>
    </source>
</evidence>
<comment type="subcellular location">
    <subcellularLocation>
        <location evidence="1">Membrane</location>
        <topology evidence="1">Multi-pass membrane protein</topology>
    </subcellularLocation>
</comment>
<feature type="region of interest" description="Disordered" evidence="6">
    <location>
        <begin position="1"/>
        <end position="64"/>
    </location>
</feature>
<evidence type="ECO:0000256" key="2">
    <source>
        <dbReference type="ARBA" id="ARBA00022448"/>
    </source>
</evidence>
<dbReference type="GO" id="GO:0016887">
    <property type="term" value="F:ATP hydrolysis activity"/>
    <property type="evidence" value="ECO:0007669"/>
    <property type="project" value="InterPro"/>
</dbReference>
<dbReference type="EMBL" id="NMUH01002403">
    <property type="protein sequence ID" value="MQL99748.1"/>
    <property type="molecule type" value="Genomic_DNA"/>
</dbReference>
<reference evidence="8" key="1">
    <citation type="submission" date="2017-07" db="EMBL/GenBank/DDBJ databases">
        <title>Taro Niue Genome Assembly and Annotation.</title>
        <authorList>
            <person name="Atibalentja N."/>
            <person name="Keating K."/>
            <person name="Fields C.J."/>
        </authorList>
    </citation>
    <scope>NUCLEOTIDE SEQUENCE</scope>
    <source>
        <strain evidence="8">Niue_2</strain>
        <tissue evidence="8">Leaf</tissue>
    </source>
</reference>
<keyword evidence="9" id="KW-1185">Reference proteome</keyword>
<evidence type="ECO:0000256" key="1">
    <source>
        <dbReference type="ARBA" id="ARBA00004141"/>
    </source>
</evidence>
<evidence type="ECO:0000256" key="3">
    <source>
        <dbReference type="ARBA" id="ARBA00022692"/>
    </source>
</evidence>
<name>A0A843VSR2_COLES</name>
<dbReference type="AlphaFoldDB" id="A0A843VSR2"/>
<dbReference type="Proteomes" id="UP000652761">
    <property type="component" value="Unassembled WGS sequence"/>
</dbReference>
<comment type="caution">
    <text evidence="8">The sequence shown here is derived from an EMBL/GenBank/DDBJ whole genome shotgun (WGS) entry which is preliminary data.</text>
</comment>
<dbReference type="SUPFAM" id="SSF52540">
    <property type="entry name" value="P-loop containing nucleoside triphosphate hydrolases"/>
    <property type="match status" value="1"/>
</dbReference>